<evidence type="ECO:0000256" key="1">
    <source>
        <dbReference type="SAM" id="SignalP"/>
    </source>
</evidence>
<dbReference type="Proteomes" id="UP001189429">
    <property type="component" value="Unassembled WGS sequence"/>
</dbReference>
<evidence type="ECO:0000313" key="4">
    <source>
        <dbReference type="Proteomes" id="UP001189429"/>
    </source>
</evidence>
<dbReference type="Pfam" id="PF13508">
    <property type="entry name" value="Acetyltransf_7"/>
    <property type="match status" value="1"/>
</dbReference>
<keyword evidence="1" id="KW-0732">Signal</keyword>
<reference evidence="3" key="1">
    <citation type="submission" date="2023-10" db="EMBL/GenBank/DDBJ databases">
        <authorList>
            <person name="Chen Y."/>
            <person name="Shah S."/>
            <person name="Dougan E. K."/>
            <person name="Thang M."/>
            <person name="Chan C."/>
        </authorList>
    </citation>
    <scope>NUCLEOTIDE SEQUENCE [LARGE SCALE GENOMIC DNA]</scope>
</reference>
<sequence>RHRALFLGLLHPLSLFRAPSSLPLSLCSSLKIHSSPSPHQRPPCATPQEDVLELVFCGGSWEGAAMLQGEDFVGFVVYGCYRGTMALRHMAVTPGHRGRGHGLALVEHVRGRCLEQGVEEIGLFASPEALGFYRALGFHEVVGEDGDADDDLQIPMARLAAGPLAPGRRLGEAPGLPLHGAGA</sequence>
<accession>A0ABN9SVC7</accession>
<gene>
    <name evidence="3" type="ORF">PCOR1329_LOCUS32890</name>
</gene>
<dbReference type="SUPFAM" id="SSF55729">
    <property type="entry name" value="Acyl-CoA N-acyltransferases (Nat)"/>
    <property type="match status" value="1"/>
</dbReference>
<keyword evidence="4" id="KW-1185">Reference proteome</keyword>
<feature type="signal peptide" evidence="1">
    <location>
        <begin position="1"/>
        <end position="21"/>
    </location>
</feature>
<proteinExistence type="predicted"/>
<comment type="caution">
    <text evidence="3">The sequence shown here is derived from an EMBL/GenBank/DDBJ whole genome shotgun (WGS) entry which is preliminary data.</text>
</comment>
<dbReference type="InterPro" id="IPR000182">
    <property type="entry name" value="GNAT_dom"/>
</dbReference>
<feature type="non-terminal residue" evidence="3">
    <location>
        <position position="1"/>
    </location>
</feature>
<feature type="domain" description="N-acetyltransferase" evidence="2">
    <location>
        <begin position="14"/>
        <end position="161"/>
    </location>
</feature>
<evidence type="ECO:0000313" key="3">
    <source>
        <dbReference type="EMBL" id="CAK0836399.1"/>
    </source>
</evidence>
<evidence type="ECO:0000259" key="2">
    <source>
        <dbReference type="PROSITE" id="PS51186"/>
    </source>
</evidence>
<feature type="chain" id="PRO_5045318476" description="N-acetyltransferase domain-containing protein" evidence="1">
    <location>
        <begin position="22"/>
        <end position="183"/>
    </location>
</feature>
<dbReference type="PROSITE" id="PS51186">
    <property type="entry name" value="GNAT"/>
    <property type="match status" value="1"/>
</dbReference>
<dbReference type="Gene3D" id="3.40.630.30">
    <property type="match status" value="1"/>
</dbReference>
<name>A0ABN9SVC7_9DINO</name>
<dbReference type="InterPro" id="IPR016181">
    <property type="entry name" value="Acyl_CoA_acyltransferase"/>
</dbReference>
<organism evidence="3 4">
    <name type="scientific">Prorocentrum cordatum</name>
    <dbReference type="NCBI Taxonomy" id="2364126"/>
    <lineage>
        <taxon>Eukaryota</taxon>
        <taxon>Sar</taxon>
        <taxon>Alveolata</taxon>
        <taxon>Dinophyceae</taxon>
        <taxon>Prorocentrales</taxon>
        <taxon>Prorocentraceae</taxon>
        <taxon>Prorocentrum</taxon>
    </lineage>
</organism>
<protein>
    <recommendedName>
        <fullName evidence="2">N-acetyltransferase domain-containing protein</fullName>
    </recommendedName>
</protein>
<dbReference type="CDD" id="cd04301">
    <property type="entry name" value="NAT_SF"/>
    <property type="match status" value="1"/>
</dbReference>
<dbReference type="EMBL" id="CAUYUJ010013547">
    <property type="protein sequence ID" value="CAK0836399.1"/>
    <property type="molecule type" value="Genomic_DNA"/>
</dbReference>